<feature type="signal peptide" evidence="1">
    <location>
        <begin position="1"/>
        <end position="25"/>
    </location>
</feature>
<gene>
    <name evidence="2" type="ORF">C5Y98_04840</name>
</gene>
<evidence type="ECO:0000256" key="1">
    <source>
        <dbReference type="SAM" id="SignalP"/>
    </source>
</evidence>
<sequence length="285" mass="32403">MLIYRKALWTLVIVANLAAASSVQAQYDTVYPAAMQPFTDVNLENYDFQWFAPPITEQYGQDTIDPNTGIFFEYHRLFMNVSRADQIGGNFSVAGGFNGDATYGNRVDFGFMTEENNGWLFSGWRLDGPSYDLVNRGDFNSFEGNRTWRLPQFYEGFWMEPMVGVRYMQFNDKTNPFIFMQNNMLVGQLGTRVFSHRGQWTLKGEARAFAGQNWVYRGDIGDYTNAVVGGEFALGAAYHLTREISLDVAWNTLYLGKGIGRNAIAEFDSEEMLITGVMFGFTLNR</sequence>
<dbReference type="RefSeq" id="WP_105352119.1">
    <property type="nucleotide sequence ID" value="NZ_PUIB01000007.1"/>
</dbReference>
<reference evidence="2 3" key="1">
    <citation type="submission" date="2018-02" db="EMBL/GenBank/DDBJ databases">
        <title>Comparative genomes isolates from brazilian mangrove.</title>
        <authorList>
            <person name="Araujo J.E."/>
            <person name="Taketani R.G."/>
            <person name="Silva M.C.P."/>
            <person name="Loureco M.V."/>
            <person name="Andreote F.D."/>
        </authorList>
    </citation>
    <scope>NUCLEOTIDE SEQUENCE [LARGE SCALE GENOMIC DNA]</scope>
    <source>
        <strain evidence="2 3">NAP PRIS-MGV</strain>
    </source>
</reference>
<evidence type="ECO:0008006" key="4">
    <source>
        <dbReference type="Google" id="ProtNLM"/>
    </source>
</evidence>
<dbReference type="OrthoDB" id="255704at2"/>
<proteinExistence type="predicted"/>
<feature type="chain" id="PRO_5015411535" description="Outer membrane protein beta-barrel domain-containing protein" evidence="1">
    <location>
        <begin position="26"/>
        <end position="285"/>
    </location>
</feature>
<evidence type="ECO:0000313" key="3">
    <source>
        <dbReference type="Proteomes" id="UP000239388"/>
    </source>
</evidence>
<dbReference type="AlphaFoldDB" id="A0A2S8G8Y1"/>
<keyword evidence="1" id="KW-0732">Signal</keyword>
<dbReference type="Proteomes" id="UP000239388">
    <property type="component" value="Unassembled WGS sequence"/>
</dbReference>
<name>A0A2S8G8Y1_9BACT</name>
<evidence type="ECO:0000313" key="2">
    <source>
        <dbReference type="EMBL" id="PQO40908.1"/>
    </source>
</evidence>
<protein>
    <recommendedName>
        <fullName evidence="4">Outer membrane protein beta-barrel domain-containing protein</fullName>
    </recommendedName>
</protein>
<dbReference type="EMBL" id="PUIB01000007">
    <property type="protein sequence ID" value="PQO40908.1"/>
    <property type="molecule type" value="Genomic_DNA"/>
</dbReference>
<organism evidence="2 3">
    <name type="scientific">Blastopirellula marina</name>
    <dbReference type="NCBI Taxonomy" id="124"/>
    <lineage>
        <taxon>Bacteria</taxon>
        <taxon>Pseudomonadati</taxon>
        <taxon>Planctomycetota</taxon>
        <taxon>Planctomycetia</taxon>
        <taxon>Pirellulales</taxon>
        <taxon>Pirellulaceae</taxon>
        <taxon>Blastopirellula</taxon>
    </lineage>
</organism>
<accession>A0A2S8G8Y1</accession>
<comment type="caution">
    <text evidence="2">The sequence shown here is derived from an EMBL/GenBank/DDBJ whole genome shotgun (WGS) entry which is preliminary data.</text>
</comment>